<keyword evidence="3" id="KW-1185">Reference proteome</keyword>
<organism evidence="2 3">
    <name type="scientific">Streptomyces iakyrus</name>
    <dbReference type="NCBI Taxonomy" id="68219"/>
    <lineage>
        <taxon>Bacteria</taxon>
        <taxon>Bacillati</taxon>
        <taxon>Actinomycetota</taxon>
        <taxon>Actinomycetes</taxon>
        <taxon>Kitasatosporales</taxon>
        <taxon>Streptomycetaceae</taxon>
        <taxon>Streptomyces</taxon>
    </lineage>
</organism>
<feature type="transmembrane region" description="Helical" evidence="1">
    <location>
        <begin position="89"/>
        <end position="108"/>
    </location>
</feature>
<sequence length="149" mass="16367">MHSQDIPREIVRVRREKETYVHAFVTVPVWHNPRYGQGHAPLDHLTTPGRTRAARRSRRVAVLLCLAAVLVALGFGVSCVVIPADAVALRMFLNAAVSCFGAAVYFWAHVQLSRTAPPRHARCPHQSPIDLPGGCSCEQPAGPAFRERA</sequence>
<dbReference type="Proteomes" id="UP001617511">
    <property type="component" value="Unassembled WGS sequence"/>
</dbReference>
<gene>
    <name evidence="2" type="ORF">ACIP2Z_19820</name>
</gene>
<keyword evidence="1" id="KW-0812">Transmembrane</keyword>
<accession>A0ABW8FGU5</accession>
<keyword evidence="1" id="KW-1133">Transmembrane helix</keyword>
<reference evidence="2 3" key="1">
    <citation type="submission" date="2024-10" db="EMBL/GenBank/DDBJ databases">
        <title>The Natural Products Discovery Center: Release of the First 8490 Sequenced Strains for Exploring Actinobacteria Biosynthetic Diversity.</title>
        <authorList>
            <person name="Kalkreuter E."/>
            <person name="Kautsar S.A."/>
            <person name="Yang D."/>
            <person name="Bader C.D."/>
            <person name="Teijaro C.N."/>
            <person name="Fluegel L."/>
            <person name="Davis C.M."/>
            <person name="Simpson J.R."/>
            <person name="Lauterbach L."/>
            <person name="Steele A.D."/>
            <person name="Gui C."/>
            <person name="Meng S."/>
            <person name="Li G."/>
            <person name="Viehrig K."/>
            <person name="Ye F."/>
            <person name="Su P."/>
            <person name="Kiefer A.F."/>
            <person name="Nichols A."/>
            <person name="Cepeda A.J."/>
            <person name="Yan W."/>
            <person name="Fan B."/>
            <person name="Jiang Y."/>
            <person name="Adhikari A."/>
            <person name="Zheng C.-J."/>
            <person name="Schuster L."/>
            <person name="Cowan T.M."/>
            <person name="Smanski M.J."/>
            <person name="Chevrette M.G."/>
            <person name="De Carvalho L.P.S."/>
            <person name="Shen B."/>
        </authorList>
    </citation>
    <scope>NUCLEOTIDE SEQUENCE [LARGE SCALE GENOMIC DNA]</scope>
    <source>
        <strain evidence="2 3">NPDC089932</strain>
    </source>
</reference>
<comment type="caution">
    <text evidence="2">The sequence shown here is derived from an EMBL/GenBank/DDBJ whole genome shotgun (WGS) entry which is preliminary data.</text>
</comment>
<evidence type="ECO:0000313" key="2">
    <source>
        <dbReference type="EMBL" id="MFJ4081198.1"/>
    </source>
</evidence>
<evidence type="ECO:0000313" key="3">
    <source>
        <dbReference type="Proteomes" id="UP001617511"/>
    </source>
</evidence>
<evidence type="ECO:0000256" key="1">
    <source>
        <dbReference type="SAM" id="Phobius"/>
    </source>
</evidence>
<feature type="transmembrane region" description="Helical" evidence="1">
    <location>
        <begin position="60"/>
        <end position="83"/>
    </location>
</feature>
<dbReference type="RefSeq" id="WP_388135791.1">
    <property type="nucleotide sequence ID" value="NZ_JBIADY010000006.1"/>
</dbReference>
<name>A0ABW8FGU5_9ACTN</name>
<keyword evidence="1" id="KW-0472">Membrane</keyword>
<dbReference type="EMBL" id="JBIVGG010000008">
    <property type="protein sequence ID" value="MFJ4081198.1"/>
    <property type="molecule type" value="Genomic_DNA"/>
</dbReference>
<protein>
    <recommendedName>
        <fullName evidence="4">Integral membrane protein</fullName>
    </recommendedName>
</protein>
<proteinExistence type="predicted"/>
<evidence type="ECO:0008006" key="4">
    <source>
        <dbReference type="Google" id="ProtNLM"/>
    </source>
</evidence>